<dbReference type="EMBL" id="BPVZ01000218">
    <property type="protein sequence ID" value="GKV46922.1"/>
    <property type="molecule type" value="Genomic_DNA"/>
</dbReference>
<name>A0AAV5MBS8_9ROSI</name>
<evidence type="ECO:0000256" key="1">
    <source>
        <dbReference type="SAM" id="MobiDB-lite"/>
    </source>
</evidence>
<dbReference type="InterPro" id="IPR035979">
    <property type="entry name" value="RBD_domain_sf"/>
</dbReference>
<evidence type="ECO:0000313" key="2">
    <source>
        <dbReference type="EMBL" id="GKV46922.1"/>
    </source>
</evidence>
<accession>A0AAV5MBS8</accession>
<feature type="region of interest" description="Disordered" evidence="1">
    <location>
        <begin position="528"/>
        <end position="569"/>
    </location>
</feature>
<dbReference type="GO" id="GO:0003676">
    <property type="term" value="F:nucleic acid binding"/>
    <property type="evidence" value="ECO:0007669"/>
    <property type="project" value="InterPro"/>
</dbReference>
<keyword evidence="3" id="KW-1185">Reference proteome</keyword>
<protein>
    <recommendedName>
        <fullName evidence="4">RRM domain-containing protein</fullName>
    </recommendedName>
</protein>
<dbReference type="AlphaFoldDB" id="A0AAV5MBS8"/>
<dbReference type="PANTHER" id="PTHR34427:SF5">
    <property type="entry name" value="DUF4283 DOMAIN-CONTAINING PROTEIN"/>
    <property type="match status" value="1"/>
</dbReference>
<comment type="caution">
    <text evidence="2">The sequence shown here is derived from an EMBL/GenBank/DDBJ whole genome shotgun (WGS) entry which is preliminary data.</text>
</comment>
<dbReference type="Proteomes" id="UP001054252">
    <property type="component" value="Unassembled WGS sequence"/>
</dbReference>
<sequence length="814" mass="93583">MQQSREEAGRVEDNRNHRGYDRGTYKQAVPFFFTNFPDDWSYGDMWRTFHHFGRVFDIYSPMCRSRNGSRFGFVRYLEKKETAVERRETDQVQHRRSYADVVKGSKKDDGKAKAKEENRNWVGLELKASKEDEEWLGSCMVGIVYLVEMVPFLQEKFYMEGYFTCKIRPMGGKLVLLEGGDKDKLKDLVELAADWLGQWFEEIGPWSPSMVARERFTWIKCQGMPLNAWNHDNFMTVACLFGKFISLDDSTSKKRRFDVARLLISTPLMEFISKTVTIKIKGILYKIRIMEEESTNSLFRLKSDCAFSEKDDSKENESWSLGSDSDYKQEMGCQGDDGRYQDWLEMEEGRKIEDDDVASFHWREEEVSVNQQVSGEERSLNLNVDTKRADKVKANNSRDMQSNDVPIERVSESLKMVKDLDKIGGRVNETDGTDEEEERASGREDNGLTMKGSNGPKKDEQVGLGRQNTRNKNESEKDSLIKDQTMGDLGVGTSMGQAGNHATENVEPYKKNGKELAKINRKVRTGNATDDIENSGKGFWEDMDSDSGWSTLREETTRKKRTKSSRSNQIELAKETPIFLQGSQSRIAGGSISDSDIINRNPNPIAQQKKKGAIKIWEFAKKIGMVADEKEEEVIQRIERMENRDQNAKDQQGEQGSAKGDFNAVQSRKEKIGSSVNAREMRDFKKFISDSSLVDLPLNGRKPGFKELVEETWKSAEVQGWKGFCLKEKLKKLKGALRNWSRGYEHEVDKNIVNAEDQIARLDLRGEGQQLTEEEIAKRRETFVDLWRNMRIKNIMCHQKARRSWLREGDANTA</sequence>
<evidence type="ECO:0008006" key="4">
    <source>
        <dbReference type="Google" id="ProtNLM"/>
    </source>
</evidence>
<organism evidence="2 3">
    <name type="scientific">Rubroshorea leprosula</name>
    <dbReference type="NCBI Taxonomy" id="152421"/>
    <lineage>
        <taxon>Eukaryota</taxon>
        <taxon>Viridiplantae</taxon>
        <taxon>Streptophyta</taxon>
        <taxon>Embryophyta</taxon>
        <taxon>Tracheophyta</taxon>
        <taxon>Spermatophyta</taxon>
        <taxon>Magnoliopsida</taxon>
        <taxon>eudicotyledons</taxon>
        <taxon>Gunneridae</taxon>
        <taxon>Pentapetalae</taxon>
        <taxon>rosids</taxon>
        <taxon>malvids</taxon>
        <taxon>Malvales</taxon>
        <taxon>Dipterocarpaceae</taxon>
        <taxon>Rubroshorea</taxon>
    </lineage>
</organism>
<proteinExistence type="predicted"/>
<feature type="region of interest" description="Disordered" evidence="1">
    <location>
        <begin position="421"/>
        <end position="484"/>
    </location>
</feature>
<feature type="compositionally biased region" description="Basic and acidic residues" evidence="1">
    <location>
        <begin position="471"/>
        <end position="481"/>
    </location>
</feature>
<evidence type="ECO:0000313" key="3">
    <source>
        <dbReference type="Proteomes" id="UP001054252"/>
    </source>
</evidence>
<gene>
    <name evidence="2" type="ORF">SLEP1_g53881</name>
</gene>
<feature type="region of interest" description="Disordered" evidence="1">
    <location>
        <begin position="642"/>
        <end position="673"/>
    </location>
</feature>
<reference evidence="2 3" key="1">
    <citation type="journal article" date="2021" name="Commun. Biol.">
        <title>The genome of Shorea leprosula (Dipterocarpaceae) highlights the ecological relevance of drought in aseasonal tropical rainforests.</title>
        <authorList>
            <person name="Ng K.K.S."/>
            <person name="Kobayashi M.J."/>
            <person name="Fawcett J.A."/>
            <person name="Hatakeyama M."/>
            <person name="Paape T."/>
            <person name="Ng C.H."/>
            <person name="Ang C.C."/>
            <person name="Tnah L.H."/>
            <person name="Lee C.T."/>
            <person name="Nishiyama T."/>
            <person name="Sese J."/>
            <person name="O'Brien M.J."/>
            <person name="Copetti D."/>
            <person name="Mohd Noor M.I."/>
            <person name="Ong R.C."/>
            <person name="Putra M."/>
            <person name="Sireger I.Z."/>
            <person name="Indrioko S."/>
            <person name="Kosugi Y."/>
            <person name="Izuno A."/>
            <person name="Isagi Y."/>
            <person name="Lee S.L."/>
            <person name="Shimizu K.K."/>
        </authorList>
    </citation>
    <scope>NUCLEOTIDE SEQUENCE [LARGE SCALE GENOMIC DNA]</scope>
    <source>
        <strain evidence="2">214</strain>
    </source>
</reference>
<feature type="compositionally biased region" description="Basic and acidic residues" evidence="1">
    <location>
        <begin position="642"/>
        <end position="652"/>
    </location>
</feature>
<dbReference type="PANTHER" id="PTHR34427">
    <property type="entry name" value="DUF4283 DOMAIN PROTEIN"/>
    <property type="match status" value="1"/>
</dbReference>
<dbReference type="SUPFAM" id="SSF54928">
    <property type="entry name" value="RNA-binding domain, RBD"/>
    <property type="match status" value="1"/>
</dbReference>